<dbReference type="PANTHER" id="PTHR43289:SF34">
    <property type="entry name" value="SERINE_THREONINE-PROTEIN KINASE YBDM-RELATED"/>
    <property type="match status" value="1"/>
</dbReference>
<protein>
    <submittedName>
        <fullName evidence="8">Serine/threonine-protein kinase StkP</fullName>
        <ecNumber evidence="8">2.7.11.1</ecNumber>
    </submittedName>
</protein>
<gene>
    <name evidence="8" type="primary">stkP_3</name>
    <name evidence="8" type="ORF">Pla8534_57360</name>
</gene>
<evidence type="ECO:0000256" key="6">
    <source>
        <dbReference type="SAM" id="Phobius"/>
    </source>
</evidence>
<dbReference type="EMBL" id="CP036433">
    <property type="protein sequence ID" value="QDU97879.1"/>
    <property type="molecule type" value="Genomic_DNA"/>
</dbReference>
<keyword evidence="4" id="KW-0067">ATP-binding</keyword>
<dbReference type="Proteomes" id="UP000317648">
    <property type="component" value="Chromosome"/>
</dbReference>
<dbReference type="EC" id="2.7.11.1" evidence="8"/>
<keyword evidence="1 8" id="KW-0808">Transferase</keyword>
<keyword evidence="9" id="KW-1185">Reference proteome</keyword>
<evidence type="ECO:0000313" key="9">
    <source>
        <dbReference type="Proteomes" id="UP000317648"/>
    </source>
</evidence>
<keyword evidence="6" id="KW-1133">Transmembrane helix</keyword>
<sequence length="1429" mass="153082">MERAQSVRKAASSSPCALTLPGLLSGRAWTYRRIYGIFLVSRSGDFYGVDAVPPASIHSQRYREGDEPVPGYRLLHPLGQGGIGEVWKAVSAGGVEVALKIIYRVDPQTGGKELRALELVKNVHHPHLTPIVAFWMKDSQGNLLDHVAKPPREPAGDSHRDAPHLVDLEANDEFPLTDDEGGADDASGPKGSAAGEERSRESALFGTGPRQAVQLLIAMGLGDCNLLDRMHECQEQGLQGIPPEELLGYLGESAKAIDLLNQKHHVQHCDIKPQNILLVSGAAQVCDFGLAKSTLDYRVTANNSYTIAYGAPEILSTARPSPASDQFSLAISYFELRCGDLPFEDKTLTGIMTARTENRFQFDLLPPEERAVVERAAAREPTERYPSCSDFVTALGEAYRTRLAASSATEARPDQPPLDEGASHSADEPSGQLVDQPADLPASETAAKASAEPVIAAREPRQRIGAETRAARPDGTAAQPTPRSTTAAVRLPSRRRATPFLVLSALLILVAISLVPYGFSKGWFGGLVTVETDPVKVEPAHPTTGTAAVRSQTGGAKPADPAAIKSPAVGPAAGQTAMLHDVLERLEHPTASLAADLEFLGNRCRDLLAEGSPDPRLKACLAECLLQPGAADAGPSIALLDETPAAFQKEPYAAYVRGQADRVAARLVAAGDATTRAFAAPPQGPLTSPGRQQAAVEVLLQAAEALQQAPLNQILVPAYTAAGARQATEWLAFDGDRLPLTAVQHRRADSLRVLAWSALDPPDLEKIVATAPSLPLAEIPVQVAWAAAQAYSAQAAENSSAVTSYGQLLRRISAVGPEGKSQRLRLIDPALAAAARFVKSKAAEPLSDDLRLALAIIYQTQAEQLLCDELHPADGAEEAAAQTAFASSAKYAPTVENVAGQCLAIEQRSDLSPAVRLALLENLARQAAELDRNSPHAKLAQAWADLYAAQEGPRDRSEQMRLLSQSIELSAAAVVPLAGSAMSGIDTLYVTAGLESAAEAERLLAFYDASQRQEHLFKGLDLAGQALEKSPADHRFTALLTVAHLLESVADGAEPKAAPEAYAAAQDAYRNALAAAKAAPDETQESVALADWGRCRLRQTAGGYVPLDEQAAFEKETIEHLQAAVEKSPPSLQAESRSRLSQAIQYAGKNLEGEAQAAMYAAADEQAALAIEDALRQKSPDWSRYQVHRAQLQLQLERFAEATELAQAIVTAVREGDKSVAAHELFSAVEVLILAKEEPMERAAVIASHLDLFPPQESRMILYSLGLSLLRGETLLKTKDPEQYAQAMLDAELVLKLVAAMQEFPEARDDLQFRALALKANLLVRKYQSVAADLAPAAAEAASEAMLTAIRASEHRDPNDSRSRQLRLQLAYLHSAMLAEEEISPQDVRRLASQAYAAIAPLREDALSAGEPRESFRRLKQKLQGLSDL</sequence>
<dbReference type="InterPro" id="IPR011009">
    <property type="entry name" value="Kinase-like_dom_sf"/>
</dbReference>
<dbReference type="OrthoDB" id="278998at2"/>
<feature type="region of interest" description="Disordered" evidence="5">
    <location>
        <begin position="404"/>
        <end position="489"/>
    </location>
</feature>
<dbReference type="Gene3D" id="3.30.200.20">
    <property type="entry name" value="Phosphorylase Kinase, domain 1"/>
    <property type="match status" value="1"/>
</dbReference>
<evidence type="ECO:0000256" key="3">
    <source>
        <dbReference type="ARBA" id="ARBA00022777"/>
    </source>
</evidence>
<feature type="region of interest" description="Disordered" evidence="5">
    <location>
        <begin position="541"/>
        <end position="561"/>
    </location>
</feature>
<dbReference type="SUPFAM" id="SSF56112">
    <property type="entry name" value="Protein kinase-like (PK-like)"/>
    <property type="match status" value="1"/>
</dbReference>
<dbReference type="InterPro" id="IPR000719">
    <property type="entry name" value="Prot_kinase_dom"/>
</dbReference>
<evidence type="ECO:0000256" key="4">
    <source>
        <dbReference type="ARBA" id="ARBA00022840"/>
    </source>
</evidence>
<dbReference type="SMART" id="SM00220">
    <property type="entry name" value="S_TKc"/>
    <property type="match status" value="1"/>
</dbReference>
<evidence type="ECO:0000256" key="1">
    <source>
        <dbReference type="ARBA" id="ARBA00022679"/>
    </source>
</evidence>
<organism evidence="8 9">
    <name type="scientific">Lignipirellula cremea</name>
    <dbReference type="NCBI Taxonomy" id="2528010"/>
    <lineage>
        <taxon>Bacteria</taxon>
        <taxon>Pseudomonadati</taxon>
        <taxon>Planctomycetota</taxon>
        <taxon>Planctomycetia</taxon>
        <taxon>Pirellulales</taxon>
        <taxon>Pirellulaceae</taxon>
        <taxon>Lignipirellula</taxon>
    </lineage>
</organism>
<keyword evidence="2" id="KW-0547">Nucleotide-binding</keyword>
<dbReference type="PROSITE" id="PS50011">
    <property type="entry name" value="PROTEIN_KINASE_DOM"/>
    <property type="match status" value="1"/>
</dbReference>
<dbReference type="PANTHER" id="PTHR43289">
    <property type="entry name" value="MITOGEN-ACTIVATED PROTEIN KINASE KINASE KINASE 20-RELATED"/>
    <property type="match status" value="1"/>
</dbReference>
<feature type="compositionally biased region" description="Basic and acidic residues" evidence="5">
    <location>
        <begin position="458"/>
        <end position="472"/>
    </location>
</feature>
<name>A0A518E1A5_9BACT</name>
<proteinExistence type="predicted"/>
<keyword evidence="6" id="KW-0812">Transmembrane</keyword>
<dbReference type="PROSITE" id="PS00108">
    <property type="entry name" value="PROTEIN_KINASE_ST"/>
    <property type="match status" value="1"/>
</dbReference>
<accession>A0A518E1A5</accession>
<dbReference type="Pfam" id="PF00069">
    <property type="entry name" value="Pkinase"/>
    <property type="match status" value="1"/>
</dbReference>
<feature type="region of interest" description="Disordered" evidence="5">
    <location>
        <begin position="174"/>
        <end position="205"/>
    </location>
</feature>
<evidence type="ECO:0000256" key="2">
    <source>
        <dbReference type="ARBA" id="ARBA00022741"/>
    </source>
</evidence>
<evidence type="ECO:0000256" key="5">
    <source>
        <dbReference type="SAM" id="MobiDB-lite"/>
    </source>
</evidence>
<feature type="compositionally biased region" description="Polar residues" evidence="5">
    <location>
        <begin position="543"/>
        <end position="554"/>
    </location>
</feature>
<feature type="domain" description="Protein kinase" evidence="7">
    <location>
        <begin position="72"/>
        <end position="400"/>
    </location>
</feature>
<keyword evidence="6" id="KW-0472">Membrane</keyword>
<dbReference type="Gene3D" id="1.10.510.10">
    <property type="entry name" value="Transferase(Phosphotransferase) domain 1"/>
    <property type="match status" value="1"/>
</dbReference>
<evidence type="ECO:0000313" key="8">
    <source>
        <dbReference type="EMBL" id="QDU97879.1"/>
    </source>
</evidence>
<feature type="compositionally biased region" description="Acidic residues" evidence="5">
    <location>
        <begin position="174"/>
        <end position="183"/>
    </location>
</feature>
<dbReference type="GO" id="GO:0005524">
    <property type="term" value="F:ATP binding"/>
    <property type="evidence" value="ECO:0007669"/>
    <property type="project" value="UniProtKB-KW"/>
</dbReference>
<dbReference type="KEGG" id="lcre:Pla8534_57360"/>
<dbReference type="GO" id="GO:0004674">
    <property type="term" value="F:protein serine/threonine kinase activity"/>
    <property type="evidence" value="ECO:0007669"/>
    <property type="project" value="UniProtKB-EC"/>
</dbReference>
<evidence type="ECO:0000259" key="7">
    <source>
        <dbReference type="PROSITE" id="PS50011"/>
    </source>
</evidence>
<feature type="compositionally biased region" description="Polar residues" evidence="5">
    <location>
        <begin position="478"/>
        <end position="487"/>
    </location>
</feature>
<reference evidence="8 9" key="1">
    <citation type="submission" date="2019-02" db="EMBL/GenBank/DDBJ databases">
        <title>Deep-cultivation of Planctomycetes and their phenomic and genomic characterization uncovers novel biology.</title>
        <authorList>
            <person name="Wiegand S."/>
            <person name="Jogler M."/>
            <person name="Boedeker C."/>
            <person name="Pinto D."/>
            <person name="Vollmers J."/>
            <person name="Rivas-Marin E."/>
            <person name="Kohn T."/>
            <person name="Peeters S.H."/>
            <person name="Heuer A."/>
            <person name="Rast P."/>
            <person name="Oberbeckmann S."/>
            <person name="Bunk B."/>
            <person name="Jeske O."/>
            <person name="Meyerdierks A."/>
            <person name="Storesund J.E."/>
            <person name="Kallscheuer N."/>
            <person name="Luecker S."/>
            <person name="Lage O.M."/>
            <person name="Pohl T."/>
            <person name="Merkel B.J."/>
            <person name="Hornburger P."/>
            <person name="Mueller R.-W."/>
            <person name="Bruemmer F."/>
            <person name="Labrenz M."/>
            <person name="Spormann A.M."/>
            <person name="Op den Camp H."/>
            <person name="Overmann J."/>
            <person name="Amann R."/>
            <person name="Jetten M.S.M."/>
            <person name="Mascher T."/>
            <person name="Medema M.H."/>
            <person name="Devos D.P."/>
            <person name="Kaster A.-K."/>
            <person name="Ovreas L."/>
            <person name="Rohde M."/>
            <person name="Galperin M.Y."/>
            <person name="Jogler C."/>
        </authorList>
    </citation>
    <scope>NUCLEOTIDE SEQUENCE [LARGE SCALE GENOMIC DNA]</scope>
    <source>
        <strain evidence="8 9">Pla85_3_4</strain>
    </source>
</reference>
<dbReference type="InterPro" id="IPR008271">
    <property type="entry name" value="Ser/Thr_kinase_AS"/>
</dbReference>
<keyword evidence="3 8" id="KW-0418">Kinase</keyword>
<feature type="transmembrane region" description="Helical" evidence="6">
    <location>
        <begin position="500"/>
        <end position="519"/>
    </location>
</feature>